<dbReference type="PANTHER" id="PTHR44375">
    <property type="entry name" value="BETA-KETOACYL-ACP REDUCTASE-LIKE PROTEIN-RELATED"/>
    <property type="match status" value="1"/>
</dbReference>
<dbReference type="InterPro" id="IPR002347">
    <property type="entry name" value="SDR_fam"/>
</dbReference>
<sequence>MPCALCALGNVNSPLDISEEEWNNTLKTNLTGSWLVSKYVGMRMRDAKNGGSIINISSIVSLNRGQSPGAVAYVSSKSGLSAMTKSECNSTWNIQIGDNCGPYAKRLAQHCGSENMPLRAYGTSDPALTSLVRYLIHDSSRYISGNVFNVDAGATLPGVPIFSSL</sequence>
<dbReference type="AlphaFoldDB" id="A0A438J7H0"/>
<name>A0A438J7H0_VITVI</name>
<evidence type="ECO:0000313" key="2">
    <source>
        <dbReference type="Proteomes" id="UP000288805"/>
    </source>
</evidence>
<dbReference type="SUPFAM" id="SSF51735">
    <property type="entry name" value="NAD(P)-binding Rossmann-fold domains"/>
    <property type="match status" value="1"/>
</dbReference>
<comment type="caution">
    <text evidence="1">The sequence shown here is derived from an EMBL/GenBank/DDBJ whole genome shotgun (WGS) entry which is preliminary data.</text>
</comment>
<dbReference type="EMBL" id="QGNW01000058">
    <property type="protein sequence ID" value="RVX04905.1"/>
    <property type="molecule type" value="Genomic_DNA"/>
</dbReference>
<reference evidence="1 2" key="1">
    <citation type="journal article" date="2018" name="PLoS Genet.">
        <title>Population sequencing reveals clonal diversity and ancestral inbreeding in the grapevine cultivar Chardonnay.</title>
        <authorList>
            <person name="Roach M.J."/>
            <person name="Johnson D.L."/>
            <person name="Bohlmann J."/>
            <person name="van Vuuren H.J."/>
            <person name="Jones S.J."/>
            <person name="Pretorius I.S."/>
            <person name="Schmidt S.A."/>
            <person name="Borneman A.R."/>
        </authorList>
    </citation>
    <scope>NUCLEOTIDE SEQUENCE [LARGE SCALE GENOMIC DNA]</scope>
    <source>
        <strain evidence="2">cv. Chardonnay</strain>
        <tissue evidence="1">Leaf</tissue>
    </source>
</reference>
<evidence type="ECO:0008006" key="3">
    <source>
        <dbReference type="Google" id="ProtNLM"/>
    </source>
</evidence>
<proteinExistence type="predicted"/>
<dbReference type="InterPro" id="IPR036291">
    <property type="entry name" value="NAD(P)-bd_dom_sf"/>
</dbReference>
<evidence type="ECO:0000313" key="1">
    <source>
        <dbReference type="EMBL" id="RVX04905.1"/>
    </source>
</evidence>
<gene>
    <name evidence="1" type="ORF">CK203_019156</name>
</gene>
<dbReference type="Proteomes" id="UP000288805">
    <property type="component" value="Unassembled WGS sequence"/>
</dbReference>
<dbReference type="Pfam" id="PF13561">
    <property type="entry name" value="adh_short_C2"/>
    <property type="match status" value="1"/>
</dbReference>
<dbReference type="Gene3D" id="3.40.50.720">
    <property type="entry name" value="NAD(P)-binding Rossmann-like Domain"/>
    <property type="match status" value="1"/>
</dbReference>
<organism evidence="1 2">
    <name type="scientific">Vitis vinifera</name>
    <name type="common">Grape</name>
    <dbReference type="NCBI Taxonomy" id="29760"/>
    <lineage>
        <taxon>Eukaryota</taxon>
        <taxon>Viridiplantae</taxon>
        <taxon>Streptophyta</taxon>
        <taxon>Embryophyta</taxon>
        <taxon>Tracheophyta</taxon>
        <taxon>Spermatophyta</taxon>
        <taxon>Magnoliopsida</taxon>
        <taxon>eudicotyledons</taxon>
        <taxon>Gunneridae</taxon>
        <taxon>Pentapetalae</taxon>
        <taxon>rosids</taxon>
        <taxon>Vitales</taxon>
        <taxon>Vitaceae</taxon>
        <taxon>Viteae</taxon>
        <taxon>Vitis</taxon>
    </lineage>
</organism>
<accession>A0A438J7H0</accession>
<dbReference type="PANTHER" id="PTHR44375:SF2">
    <property type="entry name" value="BETA-KETOACYL-ACP REDUCTASE-LIKE PROTEIN-RELATED"/>
    <property type="match status" value="1"/>
</dbReference>
<protein>
    <recommendedName>
        <fullName evidence="3">3-oxoacyl-[acyl-carrier-protein] reductase FabG</fullName>
    </recommendedName>
</protein>